<dbReference type="GO" id="GO:0004527">
    <property type="term" value="F:exonuclease activity"/>
    <property type="evidence" value="ECO:0007669"/>
    <property type="project" value="UniProtKB-KW"/>
</dbReference>
<dbReference type="Pfam" id="PF17768">
    <property type="entry name" value="RecJ_OB"/>
    <property type="match status" value="1"/>
</dbReference>
<dbReference type="EMBL" id="JBHSAB010000001">
    <property type="protein sequence ID" value="MFC3907681.1"/>
    <property type="molecule type" value="Genomic_DNA"/>
</dbReference>
<dbReference type="RefSeq" id="WP_382340262.1">
    <property type="nucleotide sequence ID" value="NZ_JBHSAB010000001.1"/>
</dbReference>
<feature type="domain" description="RecJ OB" evidence="9">
    <location>
        <begin position="467"/>
        <end position="571"/>
    </location>
</feature>
<evidence type="ECO:0000256" key="4">
    <source>
        <dbReference type="ARBA" id="ARBA00022801"/>
    </source>
</evidence>
<dbReference type="InterPro" id="IPR041122">
    <property type="entry name" value="RecJ_OB"/>
</dbReference>
<evidence type="ECO:0000256" key="6">
    <source>
        <dbReference type="SAM" id="Coils"/>
    </source>
</evidence>
<dbReference type="PANTHER" id="PTHR30255:SF2">
    <property type="entry name" value="SINGLE-STRANDED-DNA-SPECIFIC EXONUCLEASE RECJ"/>
    <property type="match status" value="1"/>
</dbReference>
<keyword evidence="3" id="KW-0540">Nuclease</keyword>
<feature type="domain" description="DDH" evidence="7">
    <location>
        <begin position="69"/>
        <end position="229"/>
    </location>
</feature>
<evidence type="ECO:0000256" key="5">
    <source>
        <dbReference type="ARBA" id="ARBA00022839"/>
    </source>
</evidence>
<evidence type="ECO:0000256" key="1">
    <source>
        <dbReference type="ARBA" id="ARBA00005915"/>
    </source>
</evidence>
<dbReference type="InterPro" id="IPR038763">
    <property type="entry name" value="DHH_sf"/>
</dbReference>
<dbReference type="Pfam" id="PF01368">
    <property type="entry name" value="DHH"/>
    <property type="match status" value="1"/>
</dbReference>
<evidence type="ECO:0000313" key="10">
    <source>
        <dbReference type="EMBL" id="MFC3907681.1"/>
    </source>
</evidence>
<dbReference type="PANTHER" id="PTHR30255">
    <property type="entry name" value="SINGLE-STRANDED-DNA-SPECIFIC EXONUCLEASE RECJ"/>
    <property type="match status" value="1"/>
</dbReference>
<feature type="coiled-coil region" evidence="6">
    <location>
        <begin position="311"/>
        <end position="338"/>
    </location>
</feature>
<keyword evidence="11" id="KW-1185">Reference proteome</keyword>
<keyword evidence="5 10" id="KW-0269">Exonuclease</keyword>
<reference evidence="11" key="1">
    <citation type="journal article" date="2019" name="Int. J. Syst. Evol. Microbiol.">
        <title>The Global Catalogue of Microorganisms (GCM) 10K type strain sequencing project: providing services to taxonomists for standard genome sequencing and annotation.</title>
        <authorList>
            <consortium name="The Broad Institute Genomics Platform"/>
            <consortium name="The Broad Institute Genome Sequencing Center for Infectious Disease"/>
            <person name="Wu L."/>
            <person name="Ma J."/>
        </authorList>
    </citation>
    <scope>NUCLEOTIDE SEQUENCE [LARGE SCALE GENOMIC DNA]</scope>
    <source>
        <strain evidence="11">CCUG 59858</strain>
    </source>
</reference>
<evidence type="ECO:0000256" key="2">
    <source>
        <dbReference type="ARBA" id="ARBA00019841"/>
    </source>
</evidence>
<comment type="similarity">
    <text evidence="1">Belongs to the RecJ family.</text>
</comment>
<gene>
    <name evidence="10" type="primary">recJ</name>
    <name evidence="10" type="ORF">ACFORL_01125</name>
</gene>
<dbReference type="Gene3D" id="3.90.1640.30">
    <property type="match status" value="1"/>
</dbReference>
<dbReference type="SUPFAM" id="SSF64182">
    <property type="entry name" value="DHH phosphoesterases"/>
    <property type="match status" value="1"/>
</dbReference>
<dbReference type="InterPro" id="IPR003156">
    <property type="entry name" value="DHHA1_dom"/>
</dbReference>
<dbReference type="InterPro" id="IPR001667">
    <property type="entry name" value="DDH_dom"/>
</dbReference>
<dbReference type="NCBIfam" id="TIGR00644">
    <property type="entry name" value="recJ"/>
    <property type="match status" value="1"/>
</dbReference>
<dbReference type="InterPro" id="IPR004610">
    <property type="entry name" value="RecJ"/>
</dbReference>
<dbReference type="InterPro" id="IPR051673">
    <property type="entry name" value="SSDNA_exonuclease_RecJ"/>
</dbReference>
<keyword evidence="6" id="KW-0175">Coiled coil</keyword>
<evidence type="ECO:0000259" key="8">
    <source>
        <dbReference type="Pfam" id="PF02272"/>
    </source>
</evidence>
<proteinExistence type="inferred from homology"/>
<evidence type="ECO:0000256" key="3">
    <source>
        <dbReference type="ARBA" id="ARBA00022722"/>
    </source>
</evidence>
<name>A0ABV8CCL1_9GAMM</name>
<keyword evidence="4" id="KW-0378">Hydrolase</keyword>
<protein>
    <recommendedName>
        <fullName evidence="2">Single-stranded-DNA-specific exonuclease RecJ</fullName>
    </recommendedName>
</protein>
<evidence type="ECO:0000259" key="7">
    <source>
        <dbReference type="Pfam" id="PF01368"/>
    </source>
</evidence>
<evidence type="ECO:0000313" key="11">
    <source>
        <dbReference type="Proteomes" id="UP001595758"/>
    </source>
</evidence>
<evidence type="ECO:0000259" key="9">
    <source>
        <dbReference type="Pfam" id="PF17768"/>
    </source>
</evidence>
<dbReference type="Gene3D" id="3.10.310.30">
    <property type="match status" value="1"/>
</dbReference>
<sequence>MQIKRRELPDNLPALGAVSPILQRIYAARGISEPAQIDKSLQTLLPFHQLTDIDKACVRLEQALVKQERILIIGDFDADGATSTALAISALKAMGATQVEFLVPNRFEFGYGLTPGIVEVARKWQPDLIITVDNGIASIEGVAAANSAGIDVLVTDHHLPGERLPAACAIVNPNREQDAFDSKSIAGVGVIFYVMLALRRHLVNTGWFTKQGIAEPNMSQFLDLVALGTVADVVALDQNNRIMVNQGLLRIRQGQCRAGIRALIEISGRDCSRVRESDLGFAIAPRLNAAGRLDDMALGINCLLCDDINMAKAFASHLDELNQERRVIEAEMKEQALVAVEQLAKKIEHAGKLPAALCLMDKNWHQGVIGILAGRLKDRYHRPIIAFAKVSDSELKGSARSIPGLNIRDALAAVDKDFPGLITKFGGHAMAAGLSLPPQRFSEFQQAFIREVNKHIDIEQCEKYLLTDGNLNRSDLNLDIALLLQQAGPWGQQFPEPCFDDVFEILEQRIVGQNHLKMTLLHSQGGEPIDAIAFNIDHKCWPNHRARQVHMAYKLDINVYQGRSKLQLLVEAMNLVS</sequence>
<comment type="caution">
    <text evidence="10">The sequence shown here is derived from an EMBL/GenBank/DDBJ whole genome shotgun (WGS) entry which is preliminary data.</text>
</comment>
<organism evidence="10 11">
    <name type="scientific">Legionella dresdenensis</name>
    <dbReference type="NCBI Taxonomy" id="450200"/>
    <lineage>
        <taxon>Bacteria</taxon>
        <taxon>Pseudomonadati</taxon>
        <taxon>Pseudomonadota</taxon>
        <taxon>Gammaproteobacteria</taxon>
        <taxon>Legionellales</taxon>
        <taxon>Legionellaceae</taxon>
        <taxon>Legionella</taxon>
    </lineage>
</organism>
<dbReference type="Proteomes" id="UP001595758">
    <property type="component" value="Unassembled WGS sequence"/>
</dbReference>
<dbReference type="Pfam" id="PF02272">
    <property type="entry name" value="DHHA1"/>
    <property type="match status" value="1"/>
</dbReference>
<feature type="domain" description="DHHA1" evidence="8">
    <location>
        <begin position="360"/>
        <end position="453"/>
    </location>
</feature>
<accession>A0ABV8CCL1</accession>